<proteinExistence type="predicted"/>
<sequence>MSCCCLYKDETDEKHEEMIEHDLSELKDVSMEIVQSNGEKGLMCCTEIKEIQCFKMVLYFTKDVGVFHVPSEEWSFANENKTSWMKTEPFVAAGSMQEAVELRRVLREAVARNAERDAAKAATRVLTNAGSPQPGNGGIKGMMEGVMDMIPM</sequence>
<name>A0A7S3QL97_DUNTE</name>
<dbReference type="AlphaFoldDB" id="A0A7S3QL97"/>
<protein>
    <submittedName>
        <fullName evidence="1">Uncharacterized protein</fullName>
    </submittedName>
</protein>
<gene>
    <name evidence="1" type="ORF">DTER00134_LOCUS791</name>
</gene>
<dbReference type="EMBL" id="HBIP01001880">
    <property type="protein sequence ID" value="CAE0485752.1"/>
    <property type="molecule type" value="Transcribed_RNA"/>
</dbReference>
<reference evidence="1" key="1">
    <citation type="submission" date="2021-01" db="EMBL/GenBank/DDBJ databases">
        <authorList>
            <person name="Corre E."/>
            <person name="Pelletier E."/>
            <person name="Niang G."/>
            <person name="Scheremetjew M."/>
            <person name="Finn R."/>
            <person name="Kale V."/>
            <person name="Holt S."/>
            <person name="Cochrane G."/>
            <person name="Meng A."/>
            <person name="Brown T."/>
            <person name="Cohen L."/>
        </authorList>
    </citation>
    <scope>NUCLEOTIDE SEQUENCE</scope>
    <source>
        <strain evidence="1">CCMP1320</strain>
    </source>
</reference>
<evidence type="ECO:0000313" key="1">
    <source>
        <dbReference type="EMBL" id="CAE0485752.1"/>
    </source>
</evidence>
<accession>A0A7S3QL97</accession>
<organism evidence="1">
    <name type="scientific">Dunaliella tertiolecta</name>
    <name type="common">Green alga</name>
    <dbReference type="NCBI Taxonomy" id="3047"/>
    <lineage>
        <taxon>Eukaryota</taxon>
        <taxon>Viridiplantae</taxon>
        <taxon>Chlorophyta</taxon>
        <taxon>core chlorophytes</taxon>
        <taxon>Chlorophyceae</taxon>
        <taxon>CS clade</taxon>
        <taxon>Chlamydomonadales</taxon>
        <taxon>Dunaliellaceae</taxon>
        <taxon>Dunaliella</taxon>
    </lineage>
</organism>